<feature type="transmembrane region" description="Helical" evidence="9">
    <location>
        <begin position="374"/>
        <end position="393"/>
    </location>
</feature>
<dbReference type="InterPro" id="IPR048631">
    <property type="entry name" value="SecD_1st"/>
</dbReference>
<evidence type="ECO:0000259" key="13">
    <source>
        <dbReference type="Pfam" id="PF22599"/>
    </source>
</evidence>
<comment type="subunit">
    <text evidence="9">Forms a complex with SecF. Part of the essential Sec protein translocation apparatus which comprises SecA, SecYEG and auxiliary proteins SecDF. Other proteins may also be involved.</text>
</comment>
<keyword evidence="6 9" id="KW-1133">Transmembrane helix</keyword>
<dbReference type="Pfam" id="PF22599">
    <property type="entry name" value="SecDF_P1_head"/>
    <property type="match status" value="1"/>
</dbReference>
<evidence type="ECO:0000256" key="3">
    <source>
        <dbReference type="ARBA" id="ARBA00022475"/>
    </source>
</evidence>
<comment type="caution">
    <text evidence="14">The sequence shown here is derived from an EMBL/GenBank/DDBJ whole genome shotgun (WGS) entry which is preliminary data.</text>
</comment>
<feature type="domain" description="SecDF P1 head subdomain" evidence="13">
    <location>
        <begin position="136"/>
        <end position="228"/>
    </location>
</feature>
<dbReference type="SUPFAM" id="SSF82866">
    <property type="entry name" value="Multidrug efflux transporter AcrB transmembrane domain"/>
    <property type="match status" value="1"/>
</dbReference>
<dbReference type="Pfam" id="PF02355">
    <property type="entry name" value="SecD_SecF_C"/>
    <property type="match status" value="1"/>
</dbReference>
<dbReference type="HAMAP" id="MF_01463_B">
    <property type="entry name" value="SecD_B"/>
    <property type="match status" value="1"/>
</dbReference>
<evidence type="ECO:0000256" key="7">
    <source>
        <dbReference type="ARBA" id="ARBA00023010"/>
    </source>
</evidence>
<dbReference type="InterPro" id="IPR005791">
    <property type="entry name" value="SecD"/>
</dbReference>
<feature type="transmembrane region" description="Helical" evidence="9">
    <location>
        <begin position="252"/>
        <end position="270"/>
    </location>
</feature>
<dbReference type="Gene3D" id="3.30.1360.200">
    <property type="match status" value="1"/>
</dbReference>
<feature type="domain" description="Protein export membrane protein SecD/SecF C-terminal" evidence="11">
    <location>
        <begin position="234"/>
        <end position="400"/>
    </location>
</feature>
<dbReference type="RefSeq" id="WP_136778334.1">
    <property type="nucleotide sequence ID" value="NZ_SUPK01000006.1"/>
</dbReference>
<keyword evidence="2 9" id="KW-0813">Transport</keyword>
<comment type="similarity">
    <text evidence="9">Belongs to the SecD/SecF family. SecD subfamily.</text>
</comment>
<evidence type="ECO:0000256" key="9">
    <source>
        <dbReference type="HAMAP-Rule" id="MF_01463"/>
    </source>
</evidence>
<evidence type="ECO:0000256" key="1">
    <source>
        <dbReference type="ARBA" id="ARBA00004651"/>
    </source>
</evidence>
<protein>
    <recommendedName>
        <fullName evidence="9">Protein translocase subunit SecD</fullName>
    </recommendedName>
</protein>
<evidence type="ECO:0000256" key="6">
    <source>
        <dbReference type="ARBA" id="ARBA00022989"/>
    </source>
</evidence>
<dbReference type="PANTHER" id="PTHR30081">
    <property type="entry name" value="PROTEIN-EXPORT MEMBRANE PROTEIN SEC"/>
    <property type="match status" value="1"/>
</dbReference>
<evidence type="ECO:0000256" key="2">
    <source>
        <dbReference type="ARBA" id="ARBA00022448"/>
    </source>
</evidence>
<dbReference type="NCBIfam" id="TIGR01129">
    <property type="entry name" value="secD"/>
    <property type="match status" value="1"/>
</dbReference>
<comment type="caution">
    <text evidence="9">Lacks conserved residue(s) required for the propagation of feature annotation.</text>
</comment>
<dbReference type="GO" id="GO:0006605">
    <property type="term" value="P:protein targeting"/>
    <property type="evidence" value="ECO:0007669"/>
    <property type="project" value="UniProtKB-UniRule"/>
</dbReference>
<dbReference type="GO" id="GO:0065002">
    <property type="term" value="P:intracellular protein transmembrane transport"/>
    <property type="evidence" value="ECO:0007669"/>
    <property type="project" value="UniProtKB-UniRule"/>
</dbReference>
<feature type="domain" description="Protein translocase subunit SecDF P1" evidence="12">
    <location>
        <begin position="60"/>
        <end position="115"/>
    </location>
</feature>
<feature type="chain" id="PRO_5020214125" description="Protein translocase subunit SecD" evidence="10">
    <location>
        <begin position="20"/>
        <end position="423"/>
    </location>
</feature>
<dbReference type="FunFam" id="1.20.1640.10:FF:000004">
    <property type="entry name" value="Protein translocase subunit SecD"/>
    <property type="match status" value="1"/>
</dbReference>
<evidence type="ECO:0000259" key="12">
    <source>
        <dbReference type="Pfam" id="PF21760"/>
    </source>
</evidence>
<feature type="transmembrane region" description="Helical" evidence="9">
    <location>
        <begin position="275"/>
        <end position="295"/>
    </location>
</feature>
<dbReference type="NCBIfam" id="TIGR00916">
    <property type="entry name" value="2A0604s01"/>
    <property type="match status" value="1"/>
</dbReference>
<feature type="signal peptide" evidence="10">
    <location>
        <begin position="1"/>
        <end position="19"/>
    </location>
</feature>
<dbReference type="InterPro" id="IPR055344">
    <property type="entry name" value="SecD_SecF_C_bact"/>
</dbReference>
<feature type="transmembrane region" description="Helical" evidence="9">
    <location>
        <begin position="349"/>
        <end position="368"/>
    </location>
</feature>
<evidence type="ECO:0000313" key="14">
    <source>
        <dbReference type="EMBL" id="TJY41415.1"/>
    </source>
</evidence>
<dbReference type="Gene3D" id="1.20.1640.10">
    <property type="entry name" value="Multidrug efflux transporter AcrB transmembrane domain"/>
    <property type="match status" value="1"/>
</dbReference>
<accession>A0A4U0F9M4</accession>
<comment type="subcellular location">
    <subcellularLocation>
        <location evidence="1 9">Cell membrane</location>
        <topology evidence="1 9">Multi-pass membrane protein</topology>
    </subcellularLocation>
</comment>
<keyword evidence="4 9" id="KW-0812">Transmembrane</keyword>
<keyword evidence="5 9" id="KW-0653">Protein transport</keyword>
<evidence type="ECO:0000256" key="8">
    <source>
        <dbReference type="ARBA" id="ARBA00023136"/>
    </source>
</evidence>
<reference evidence="14 15" key="1">
    <citation type="submission" date="2019-04" db="EMBL/GenBank/DDBJ databases">
        <title>Cohnella sp. nov., isolated from soil.</title>
        <authorList>
            <person name="Kim W."/>
        </authorList>
    </citation>
    <scope>NUCLEOTIDE SEQUENCE [LARGE SCALE GENOMIC DNA]</scope>
    <source>
        <strain evidence="14 15">CAU 1483</strain>
    </source>
</reference>
<evidence type="ECO:0000256" key="10">
    <source>
        <dbReference type="SAM" id="SignalP"/>
    </source>
</evidence>
<keyword evidence="8 9" id="KW-0472">Membrane</keyword>
<keyword evidence="15" id="KW-1185">Reference proteome</keyword>
<name>A0A4U0F9M4_9BACL</name>
<keyword evidence="3 9" id="KW-1003">Cell membrane</keyword>
<keyword evidence="10" id="KW-0732">Signal</keyword>
<dbReference type="GO" id="GO:0015450">
    <property type="term" value="F:protein-transporting ATPase activity"/>
    <property type="evidence" value="ECO:0007669"/>
    <property type="project" value="InterPro"/>
</dbReference>
<proteinExistence type="inferred from homology"/>
<dbReference type="PANTHER" id="PTHR30081:SF1">
    <property type="entry name" value="PROTEIN TRANSLOCASE SUBUNIT SECD"/>
    <property type="match status" value="1"/>
</dbReference>
<dbReference type="GO" id="GO:0043952">
    <property type="term" value="P:protein transport by the Sec complex"/>
    <property type="evidence" value="ECO:0007669"/>
    <property type="project" value="UniProtKB-UniRule"/>
</dbReference>
<feature type="transmembrane region" description="Helical" evidence="9">
    <location>
        <begin position="301"/>
        <end position="321"/>
    </location>
</feature>
<evidence type="ECO:0000256" key="4">
    <source>
        <dbReference type="ARBA" id="ARBA00022692"/>
    </source>
</evidence>
<evidence type="ECO:0000256" key="5">
    <source>
        <dbReference type="ARBA" id="ARBA00022927"/>
    </source>
</evidence>
<dbReference type="InterPro" id="IPR054384">
    <property type="entry name" value="SecDF_P1_head"/>
</dbReference>
<dbReference type="InterPro" id="IPR022813">
    <property type="entry name" value="SecD/SecF_arch_bac"/>
</dbReference>
<dbReference type="Pfam" id="PF21760">
    <property type="entry name" value="SecD_1st"/>
    <property type="match status" value="1"/>
</dbReference>
<dbReference type="Gene3D" id="3.30.70.3400">
    <property type="match status" value="1"/>
</dbReference>
<dbReference type="OrthoDB" id="9805019at2"/>
<dbReference type="InterPro" id="IPR001036">
    <property type="entry name" value="Acrflvin-R"/>
</dbReference>
<dbReference type="Proteomes" id="UP000309673">
    <property type="component" value="Unassembled WGS sequence"/>
</dbReference>
<organism evidence="14 15">
    <name type="scientific">Cohnella pontilimi</name>
    <dbReference type="NCBI Taxonomy" id="2564100"/>
    <lineage>
        <taxon>Bacteria</taxon>
        <taxon>Bacillati</taxon>
        <taxon>Bacillota</taxon>
        <taxon>Bacilli</taxon>
        <taxon>Bacillales</taxon>
        <taxon>Paenibacillaceae</taxon>
        <taxon>Cohnella</taxon>
    </lineage>
</organism>
<dbReference type="PRINTS" id="PR00702">
    <property type="entry name" value="ACRIFLAVINRP"/>
</dbReference>
<dbReference type="GO" id="GO:0005886">
    <property type="term" value="C:plasma membrane"/>
    <property type="evidence" value="ECO:0007669"/>
    <property type="project" value="UniProtKB-SubCell"/>
</dbReference>
<evidence type="ECO:0000313" key="15">
    <source>
        <dbReference type="Proteomes" id="UP000309673"/>
    </source>
</evidence>
<dbReference type="InterPro" id="IPR048634">
    <property type="entry name" value="SecD_SecF_C"/>
</dbReference>
<keyword evidence="7 9" id="KW-0811">Translocation</keyword>
<sequence length="423" mass="46052">MKRLLAFLLVVIVSFGVIAATTPALLDKTKLGLDLKGGFEILYEAQPLTPGGTVSKKLLNQTAISLEQRANKSGVGEPEVTTEGKNRIRVKIAGVADQEKLRDLMKKPADLQFRSAYGCPADTKADHGYCKVELVGSDFVENAAKVMYDQLNRPIIEIKVKDKKKFAEITKRLSTPMPQPLAIYLDDVLISDPAVQQELSDGSATITGQPDRQSADKLAEIINLGALPLKLTEKYTQSVGATLGKQSLHETLFAGALASVLILLFMLVFYRLPGLVATICLIVYVWVLLGVFYFMGATLTLPGIAAFILGIGIAVDSNIIIAERIKDELRSGKTLPSSLRAGSKNSFRTVIDAHITNVIAGVVLYFMGQGMVKGFAIVLVWSIVINILTNVFLPRLLLQLLIQSGRFTKLGYYGVKESEIRAL</sequence>
<gene>
    <name evidence="9 14" type="primary">secD</name>
    <name evidence="14" type="ORF">E5161_13480</name>
</gene>
<dbReference type="EMBL" id="SUPK01000006">
    <property type="protein sequence ID" value="TJY41415.1"/>
    <property type="molecule type" value="Genomic_DNA"/>
</dbReference>
<dbReference type="AlphaFoldDB" id="A0A4U0F9M4"/>
<comment type="function">
    <text evidence="9">Part of the Sec protein translocase complex. Interacts with the SecYEG preprotein conducting channel. SecDF uses the proton motive force (PMF) to complete protein translocation after the ATP-dependent function of SecA.</text>
</comment>
<evidence type="ECO:0000259" key="11">
    <source>
        <dbReference type="Pfam" id="PF02355"/>
    </source>
</evidence>